<accession>A0AAV3Q1H6</accession>
<sequence length="208" mass="23221">MEEQFILRVPPSIAEQIERLLTENESSSEEKALELSFSDDGRTGSFTIGNDSFAATLSDLPGIVESYKTYDDNVLIKTADIGQMIKVREDGDNNVPEEEYRHGLTPAMRDARRRRFRRETDLNPELVNRVERDLMNIMAGGTSDILFYQTRFDPSTSILATIEQEEDGDGNAPGAKKGVPKLEQKLDIQVSTAGDPDRTDSDDSDDSI</sequence>
<evidence type="ECO:0000256" key="6">
    <source>
        <dbReference type="SAM" id="MobiDB-lite"/>
    </source>
</evidence>
<feature type="domain" description="TAFII55 protein conserved region" evidence="7">
    <location>
        <begin position="1"/>
        <end position="145"/>
    </location>
</feature>
<dbReference type="SMART" id="SM01370">
    <property type="entry name" value="TAFII55_N"/>
    <property type="match status" value="1"/>
</dbReference>
<keyword evidence="4" id="KW-0804">Transcription</keyword>
<feature type="region of interest" description="Disordered" evidence="6">
    <location>
        <begin position="164"/>
        <end position="208"/>
    </location>
</feature>
<dbReference type="AlphaFoldDB" id="A0AAV3Q1H6"/>
<dbReference type="Proteomes" id="UP001454036">
    <property type="component" value="Unassembled WGS sequence"/>
</dbReference>
<dbReference type="CDD" id="cd08047">
    <property type="entry name" value="TAF7"/>
    <property type="match status" value="1"/>
</dbReference>
<keyword evidence="3" id="KW-0805">Transcription regulation</keyword>
<evidence type="ECO:0000256" key="4">
    <source>
        <dbReference type="ARBA" id="ARBA00023163"/>
    </source>
</evidence>
<name>A0AAV3Q1H6_LITER</name>
<comment type="similarity">
    <text evidence="2">Belongs to the TAF7 family.</text>
</comment>
<gene>
    <name evidence="8" type="ORF">LIER_14971</name>
</gene>
<evidence type="ECO:0000256" key="1">
    <source>
        <dbReference type="ARBA" id="ARBA00004123"/>
    </source>
</evidence>
<comment type="caution">
    <text evidence="8">The sequence shown here is derived from an EMBL/GenBank/DDBJ whole genome shotgun (WGS) entry which is preliminary data.</text>
</comment>
<dbReference type="Pfam" id="PF04658">
    <property type="entry name" value="TAFII55_N"/>
    <property type="match status" value="1"/>
</dbReference>
<comment type="subcellular location">
    <subcellularLocation>
        <location evidence="1">Nucleus</location>
    </subcellularLocation>
</comment>
<dbReference type="InterPro" id="IPR037817">
    <property type="entry name" value="TAF7"/>
</dbReference>
<evidence type="ECO:0000256" key="5">
    <source>
        <dbReference type="ARBA" id="ARBA00023242"/>
    </source>
</evidence>
<keyword evidence="5" id="KW-0539">Nucleus</keyword>
<dbReference type="GO" id="GO:0016251">
    <property type="term" value="F:RNA polymerase II general transcription initiation factor activity"/>
    <property type="evidence" value="ECO:0007669"/>
    <property type="project" value="TreeGrafter"/>
</dbReference>
<keyword evidence="9" id="KW-1185">Reference proteome</keyword>
<dbReference type="GO" id="GO:0005669">
    <property type="term" value="C:transcription factor TFIID complex"/>
    <property type="evidence" value="ECO:0007669"/>
    <property type="project" value="InterPro"/>
</dbReference>
<evidence type="ECO:0000256" key="2">
    <source>
        <dbReference type="ARBA" id="ARBA00009368"/>
    </source>
</evidence>
<dbReference type="PANTHER" id="PTHR12228:SF0">
    <property type="entry name" value="TATA-BOX BINDING PROTEIN ASSOCIATED FACTOR 7"/>
    <property type="match status" value="1"/>
</dbReference>
<evidence type="ECO:0000256" key="3">
    <source>
        <dbReference type="ARBA" id="ARBA00023015"/>
    </source>
</evidence>
<reference evidence="8 9" key="1">
    <citation type="submission" date="2024-01" db="EMBL/GenBank/DDBJ databases">
        <title>The complete chloroplast genome sequence of Lithospermum erythrorhizon: insights into the phylogenetic relationship among Boraginaceae species and the maternal lineages of purple gromwells.</title>
        <authorList>
            <person name="Okada T."/>
            <person name="Watanabe K."/>
        </authorList>
    </citation>
    <scope>NUCLEOTIDE SEQUENCE [LARGE SCALE GENOMIC DNA]</scope>
</reference>
<evidence type="ECO:0000313" key="9">
    <source>
        <dbReference type="Proteomes" id="UP001454036"/>
    </source>
</evidence>
<organism evidence="8 9">
    <name type="scientific">Lithospermum erythrorhizon</name>
    <name type="common">Purple gromwell</name>
    <name type="synonym">Lithospermum officinale var. erythrorhizon</name>
    <dbReference type="NCBI Taxonomy" id="34254"/>
    <lineage>
        <taxon>Eukaryota</taxon>
        <taxon>Viridiplantae</taxon>
        <taxon>Streptophyta</taxon>
        <taxon>Embryophyta</taxon>
        <taxon>Tracheophyta</taxon>
        <taxon>Spermatophyta</taxon>
        <taxon>Magnoliopsida</taxon>
        <taxon>eudicotyledons</taxon>
        <taxon>Gunneridae</taxon>
        <taxon>Pentapetalae</taxon>
        <taxon>asterids</taxon>
        <taxon>lamiids</taxon>
        <taxon>Boraginales</taxon>
        <taxon>Boraginaceae</taxon>
        <taxon>Boraginoideae</taxon>
        <taxon>Lithospermeae</taxon>
        <taxon>Lithospermum</taxon>
    </lineage>
</organism>
<evidence type="ECO:0000313" key="8">
    <source>
        <dbReference type="EMBL" id="GAA0157780.1"/>
    </source>
</evidence>
<proteinExistence type="inferred from homology"/>
<dbReference type="GO" id="GO:0051123">
    <property type="term" value="P:RNA polymerase II preinitiation complex assembly"/>
    <property type="evidence" value="ECO:0007669"/>
    <property type="project" value="TreeGrafter"/>
</dbReference>
<evidence type="ECO:0000259" key="7">
    <source>
        <dbReference type="SMART" id="SM01370"/>
    </source>
</evidence>
<dbReference type="PANTHER" id="PTHR12228">
    <property type="entry name" value="TRANSCRIPTION INITIATION FACTOR TFIID 55 KD SUBUNIT-RELATED"/>
    <property type="match status" value="1"/>
</dbReference>
<dbReference type="InterPro" id="IPR006751">
    <property type="entry name" value="TAFII55_prot_cons_reg"/>
</dbReference>
<protein>
    <submittedName>
        <fullName evidence="8">General transcription factor</fullName>
    </submittedName>
</protein>
<dbReference type="EMBL" id="BAABME010003183">
    <property type="protein sequence ID" value="GAA0157780.1"/>
    <property type="molecule type" value="Genomic_DNA"/>
</dbReference>